<dbReference type="EMBL" id="BAABME010002333">
    <property type="protein sequence ID" value="GAA0154161.1"/>
    <property type="molecule type" value="Genomic_DNA"/>
</dbReference>
<gene>
    <name evidence="1" type="ORF">LIER_12224</name>
</gene>
<evidence type="ECO:0000313" key="2">
    <source>
        <dbReference type="Proteomes" id="UP001454036"/>
    </source>
</evidence>
<keyword evidence="2" id="KW-1185">Reference proteome</keyword>
<sequence length="130" mass="14169">MLSLGADSGSARRAYAKRDIDTLTVWARLEFSDLSFSRKDFEGIECPHEDLLVITPVIANFKVGRMPVETGKSVDILFLDAYLKLGISRAQIRPVAIPLLGFTGDAVSPLGVSNLMVTMGKNPQQATKMV</sequence>
<dbReference type="AlphaFoldDB" id="A0AAV3PTX8"/>
<dbReference type="Proteomes" id="UP001454036">
    <property type="component" value="Unassembled WGS sequence"/>
</dbReference>
<organism evidence="1 2">
    <name type="scientific">Lithospermum erythrorhizon</name>
    <name type="common">Purple gromwell</name>
    <name type="synonym">Lithospermum officinale var. erythrorhizon</name>
    <dbReference type="NCBI Taxonomy" id="34254"/>
    <lineage>
        <taxon>Eukaryota</taxon>
        <taxon>Viridiplantae</taxon>
        <taxon>Streptophyta</taxon>
        <taxon>Embryophyta</taxon>
        <taxon>Tracheophyta</taxon>
        <taxon>Spermatophyta</taxon>
        <taxon>Magnoliopsida</taxon>
        <taxon>eudicotyledons</taxon>
        <taxon>Gunneridae</taxon>
        <taxon>Pentapetalae</taxon>
        <taxon>asterids</taxon>
        <taxon>lamiids</taxon>
        <taxon>Boraginales</taxon>
        <taxon>Boraginaceae</taxon>
        <taxon>Boraginoideae</taxon>
        <taxon>Lithospermeae</taxon>
        <taxon>Lithospermum</taxon>
    </lineage>
</organism>
<accession>A0AAV3PTX8</accession>
<dbReference type="PANTHER" id="PTHR33240">
    <property type="entry name" value="OS08G0508500 PROTEIN"/>
    <property type="match status" value="1"/>
</dbReference>
<protein>
    <submittedName>
        <fullName evidence="1">Uncharacterized protein</fullName>
    </submittedName>
</protein>
<name>A0AAV3PTX8_LITER</name>
<reference evidence="1 2" key="1">
    <citation type="submission" date="2024-01" db="EMBL/GenBank/DDBJ databases">
        <title>The complete chloroplast genome sequence of Lithospermum erythrorhizon: insights into the phylogenetic relationship among Boraginaceae species and the maternal lineages of purple gromwells.</title>
        <authorList>
            <person name="Okada T."/>
            <person name="Watanabe K."/>
        </authorList>
    </citation>
    <scope>NUCLEOTIDE SEQUENCE [LARGE SCALE GENOMIC DNA]</scope>
</reference>
<comment type="caution">
    <text evidence="1">The sequence shown here is derived from an EMBL/GenBank/DDBJ whole genome shotgun (WGS) entry which is preliminary data.</text>
</comment>
<proteinExistence type="predicted"/>
<evidence type="ECO:0000313" key="1">
    <source>
        <dbReference type="EMBL" id="GAA0154161.1"/>
    </source>
</evidence>
<dbReference type="PANTHER" id="PTHR33240:SF15">
    <property type="entry name" value="GAG-PRO-LIKE PROTEIN"/>
    <property type="match status" value="1"/>
</dbReference>